<sequence>MKIICFFIFIFLSSCSIRDKEKWDDEKEYWSPLMHAVYNNDSEELIELINRNADVNFIAKGENTGWELTVLDVALFMNNNLAAEKILSTGKVKNINDYMIRAASEDNEKTIQLLIDHGADPNASLENGYTALMSASSFGSIEVLNCLLKNKANPNLKRRIDQMTALELAETNGDAAKVKLLLKYGAVK</sequence>
<evidence type="ECO:0000256" key="3">
    <source>
        <dbReference type="PROSITE-ProRule" id="PRU00023"/>
    </source>
</evidence>
<keyword evidence="1" id="KW-0677">Repeat</keyword>
<dbReference type="PROSITE" id="PS50297">
    <property type="entry name" value="ANK_REP_REGION"/>
    <property type="match status" value="1"/>
</dbReference>
<dbReference type="SMART" id="SM00248">
    <property type="entry name" value="ANK"/>
    <property type="match status" value="4"/>
</dbReference>
<dbReference type="Pfam" id="PF12796">
    <property type="entry name" value="Ank_2"/>
    <property type="match status" value="1"/>
</dbReference>
<dbReference type="InterPro" id="IPR002110">
    <property type="entry name" value="Ankyrin_rpt"/>
</dbReference>
<dbReference type="PROSITE" id="PS51257">
    <property type="entry name" value="PROKAR_LIPOPROTEIN"/>
    <property type="match status" value="1"/>
</dbReference>
<dbReference type="Proteomes" id="UP000640614">
    <property type="component" value="Unassembled WGS sequence"/>
</dbReference>
<dbReference type="Gene3D" id="1.25.40.20">
    <property type="entry name" value="Ankyrin repeat-containing domain"/>
    <property type="match status" value="1"/>
</dbReference>
<name>A0ABR9TH76_9FLAO</name>
<evidence type="ECO:0000313" key="5">
    <source>
        <dbReference type="Proteomes" id="UP000640614"/>
    </source>
</evidence>
<protein>
    <submittedName>
        <fullName evidence="4">Ankyrin repeat domain-containing protein</fullName>
    </submittedName>
</protein>
<dbReference type="PROSITE" id="PS50088">
    <property type="entry name" value="ANK_REPEAT"/>
    <property type="match status" value="1"/>
</dbReference>
<dbReference type="EMBL" id="PRDM01000001">
    <property type="protein sequence ID" value="MBE8724694.1"/>
    <property type="molecule type" value="Genomic_DNA"/>
</dbReference>
<dbReference type="PANTHER" id="PTHR24171">
    <property type="entry name" value="ANKYRIN REPEAT DOMAIN-CONTAINING PROTEIN 39-RELATED"/>
    <property type="match status" value="1"/>
</dbReference>
<dbReference type="InterPro" id="IPR036770">
    <property type="entry name" value="Ankyrin_rpt-contain_sf"/>
</dbReference>
<organism evidence="4 5">
    <name type="scientific">Flavobacterium hungaricum</name>
    <dbReference type="NCBI Taxonomy" id="2082725"/>
    <lineage>
        <taxon>Bacteria</taxon>
        <taxon>Pseudomonadati</taxon>
        <taxon>Bacteroidota</taxon>
        <taxon>Flavobacteriia</taxon>
        <taxon>Flavobacteriales</taxon>
        <taxon>Flavobacteriaceae</taxon>
        <taxon>Flavobacterium</taxon>
    </lineage>
</organism>
<reference evidence="4 5" key="1">
    <citation type="submission" date="2018-07" db="EMBL/GenBank/DDBJ databases">
        <title>Genome assembly of strain KB82.</title>
        <authorList>
            <person name="Kukolya J."/>
            <person name="Horvath B."/>
            <person name="Nagy I."/>
            <person name="Toth A."/>
        </authorList>
    </citation>
    <scope>NUCLEOTIDE SEQUENCE [LARGE SCALE GENOMIC DNA]</scope>
    <source>
        <strain evidence="4 5">Kb82</strain>
    </source>
</reference>
<dbReference type="RefSeq" id="WP_193845671.1">
    <property type="nucleotide sequence ID" value="NZ_PRDM01000001.1"/>
</dbReference>
<evidence type="ECO:0000256" key="2">
    <source>
        <dbReference type="ARBA" id="ARBA00023043"/>
    </source>
</evidence>
<evidence type="ECO:0000313" key="4">
    <source>
        <dbReference type="EMBL" id="MBE8724694.1"/>
    </source>
</evidence>
<keyword evidence="2 3" id="KW-0040">ANK repeat</keyword>
<keyword evidence="5" id="KW-1185">Reference proteome</keyword>
<evidence type="ECO:0000256" key="1">
    <source>
        <dbReference type="ARBA" id="ARBA00022737"/>
    </source>
</evidence>
<dbReference type="Pfam" id="PF13606">
    <property type="entry name" value="Ank_3"/>
    <property type="match status" value="1"/>
</dbReference>
<gene>
    <name evidence="4" type="ORF">C4F50_06990</name>
</gene>
<dbReference type="SUPFAM" id="SSF48403">
    <property type="entry name" value="Ankyrin repeat"/>
    <property type="match status" value="1"/>
</dbReference>
<feature type="repeat" description="ANK" evidence="3">
    <location>
        <begin position="127"/>
        <end position="159"/>
    </location>
</feature>
<proteinExistence type="predicted"/>
<comment type="caution">
    <text evidence="4">The sequence shown here is derived from an EMBL/GenBank/DDBJ whole genome shotgun (WGS) entry which is preliminary data.</text>
</comment>
<accession>A0ABR9TH76</accession>